<reference evidence="8" key="1">
    <citation type="submission" date="2015-02" db="EMBL/GenBank/DDBJ databases">
        <authorList>
            <person name="Chooi Y.-H."/>
        </authorList>
    </citation>
    <scope>NUCLEOTIDE SEQUENCE [LARGE SCALE GENOMIC DNA]</scope>
    <source>
        <strain evidence="8">strain Y</strain>
    </source>
</reference>
<dbReference type="PROSITE" id="PS51898">
    <property type="entry name" value="TYR_RECOMBINASE"/>
    <property type="match status" value="1"/>
</dbReference>
<name>A0A0D6JG50_9HYPH</name>
<dbReference type="InterPro" id="IPR011010">
    <property type="entry name" value="DNA_brk_join_enz"/>
</dbReference>
<dbReference type="Gene3D" id="1.10.443.10">
    <property type="entry name" value="Intergrase catalytic core"/>
    <property type="match status" value="1"/>
</dbReference>
<organism evidence="7 8">
    <name type="scientific">Candidatus Filomicrobium marinum</name>
    <dbReference type="NCBI Taxonomy" id="1608628"/>
    <lineage>
        <taxon>Bacteria</taxon>
        <taxon>Pseudomonadati</taxon>
        <taxon>Pseudomonadota</taxon>
        <taxon>Alphaproteobacteria</taxon>
        <taxon>Hyphomicrobiales</taxon>
        <taxon>Hyphomicrobiaceae</taxon>
        <taxon>Filomicrobium</taxon>
    </lineage>
</organism>
<dbReference type="KEGG" id="fiy:BN1229_v1_2053"/>
<evidence type="ECO:0000313" key="8">
    <source>
        <dbReference type="Proteomes" id="UP000033187"/>
    </source>
</evidence>
<dbReference type="EMBL" id="LN829119">
    <property type="protein sequence ID" value="CPR19197.1"/>
    <property type="molecule type" value="Genomic_DNA"/>
</dbReference>
<dbReference type="GO" id="GO:0006310">
    <property type="term" value="P:DNA recombination"/>
    <property type="evidence" value="ECO:0007669"/>
    <property type="project" value="UniProtKB-KW"/>
</dbReference>
<evidence type="ECO:0000256" key="4">
    <source>
        <dbReference type="PROSITE-ProRule" id="PRU01248"/>
    </source>
</evidence>
<sequence>MALVTTPASEPVTITALAAGTRASSDLELVASWVDGLASEHSKRNFEATALHFLEALPVSLREAKVEDVRQALAMLVEGRSSGTARQYVLRVKSLLGYAHRLGYTQFNAGAVLRVKGPPRGAELAKRILPECDVALLIRATRKPRDRVLLEVAYAGGLRVSELVSLTWADVLAGKGDKAQLSVLGKGGAVRQVLLPERVSEDLLALRGDAGANDPVFPARHGGHLTERAVHGLIRRLAKRAGINDAMSPHWLRHAHGSHALDRGATLAEVQSTLGHSNVATTSGYLHARPDSSSGLRLDEGIFR</sequence>
<dbReference type="InterPro" id="IPR050090">
    <property type="entry name" value="Tyrosine_recombinase_XerCD"/>
</dbReference>
<proteinExistence type="predicted"/>
<feature type="domain" description="Tyr recombinase" evidence="5">
    <location>
        <begin position="123"/>
        <end position="298"/>
    </location>
</feature>
<dbReference type="InterPro" id="IPR013762">
    <property type="entry name" value="Integrase-like_cat_sf"/>
</dbReference>
<keyword evidence="3" id="KW-0233">DNA recombination</keyword>
<feature type="domain" description="Core-binding (CB)" evidence="6">
    <location>
        <begin position="24"/>
        <end position="100"/>
    </location>
</feature>
<dbReference type="PROSITE" id="PS51900">
    <property type="entry name" value="CB"/>
    <property type="match status" value="1"/>
</dbReference>
<evidence type="ECO:0000259" key="5">
    <source>
        <dbReference type="PROSITE" id="PS51898"/>
    </source>
</evidence>
<evidence type="ECO:0000256" key="3">
    <source>
        <dbReference type="ARBA" id="ARBA00023172"/>
    </source>
</evidence>
<dbReference type="RefSeq" id="WP_052743816.1">
    <property type="nucleotide sequence ID" value="NZ_LN829118.1"/>
</dbReference>
<accession>A0A0D6JG50</accession>
<dbReference type="KEGG" id="fil:BN1229_v1_2051"/>
<dbReference type="SUPFAM" id="SSF56349">
    <property type="entry name" value="DNA breaking-rejoining enzymes"/>
    <property type="match status" value="1"/>
</dbReference>
<evidence type="ECO:0000259" key="6">
    <source>
        <dbReference type="PROSITE" id="PS51900"/>
    </source>
</evidence>
<evidence type="ECO:0000313" key="7">
    <source>
        <dbReference type="EMBL" id="CPR19197.1"/>
    </source>
</evidence>
<dbReference type="InterPro" id="IPR002104">
    <property type="entry name" value="Integrase_catalytic"/>
</dbReference>
<dbReference type="OrthoDB" id="550438at2"/>
<dbReference type="GO" id="GO:0003677">
    <property type="term" value="F:DNA binding"/>
    <property type="evidence" value="ECO:0007669"/>
    <property type="project" value="UniProtKB-UniRule"/>
</dbReference>
<dbReference type="Pfam" id="PF00589">
    <property type="entry name" value="Phage_integrase"/>
    <property type="match status" value="1"/>
</dbReference>
<dbReference type="PANTHER" id="PTHR30349">
    <property type="entry name" value="PHAGE INTEGRASE-RELATED"/>
    <property type="match status" value="1"/>
</dbReference>
<protein>
    <submittedName>
        <fullName evidence="7">Integrase family protein</fullName>
    </submittedName>
</protein>
<evidence type="ECO:0000256" key="1">
    <source>
        <dbReference type="ARBA" id="ARBA00022908"/>
    </source>
</evidence>
<dbReference type="PANTHER" id="PTHR30349:SF90">
    <property type="entry name" value="TYROSINE RECOMBINASE XERD"/>
    <property type="match status" value="1"/>
</dbReference>
<dbReference type="GO" id="GO:0015074">
    <property type="term" value="P:DNA integration"/>
    <property type="evidence" value="ECO:0007669"/>
    <property type="project" value="UniProtKB-KW"/>
</dbReference>
<gene>
    <name evidence="7" type="ORF">YBN1229_v1_2053</name>
</gene>
<keyword evidence="2 4" id="KW-0238">DNA-binding</keyword>
<dbReference type="Proteomes" id="UP000033187">
    <property type="component" value="Chromosome 1"/>
</dbReference>
<keyword evidence="1" id="KW-0229">DNA integration</keyword>
<dbReference type="InterPro" id="IPR044068">
    <property type="entry name" value="CB"/>
</dbReference>
<keyword evidence="8" id="KW-1185">Reference proteome</keyword>
<dbReference type="AlphaFoldDB" id="A0A0D6JG50"/>
<evidence type="ECO:0000256" key="2">
    <source>
        <dbReference type="ARBA" id="ARBA00023125"/>
    </source>
</evidence>